<reference evidence="2 3" key="1">
    <citation type="submission" date="2014-12" db="EMBL/GenBank/DDBJ databases">
        <title>Draft genome sequence of Paenibacillus kamchatkensis strain B-2647.</title>
        <authorList>
            <person name="Karlyshev A.V."/>
            <person name="Kudryashova E.B."/>
        </authorList>
    </citation>
    <scope>NUCLEOTIDE SEQUENCE [LARGE SCALE GENOMIC DNA]</scope>
    <source>
        <strain evidence="2 3">VKM B-2647</strain>
    </source>
</reference>
<evidence type="ECO:0000313" key="2">
    <source>
        <dbReference type="EMBL" id="KIL39835.1"/>
    </source>
</evidence>
<name>A0ABR5AGY7_9BACL</name>
<dbReference type="EMBL" id="JXAK01000030">
    <property type="protein sequence ID" value="KIL39835.1"/>
    <property type="molecule type" value="Genomic_DNA"/>
</dbReference>
<dbReference type="RefSeq" id="WP_041048798.1">
    <property type="nucleotide sequence ID" value="NZ_JXAK01000030.1"/>
</dbReference>
<keyword evidence="1" id="KW-0732">Signal</keyword>
<sequence>MNKKWIGGLAAAAMLFAAVPAYAAGTHGSPAAASRSAKQEKQAAQLKYWQGRAQKLGIAIDGKTVSELKKEIHAALQQKKAAQQQKITAQLQKRAAQLGIDTAGKTNQQLRDAIKQALQAKATARLHKIAAKLHINTDGKTNAQLREEIKAAYAAKKQAKQS</sequence>
<dbReference type="Proteomes" id="UP000031967">
    <property type="component" value="Unassembled WGS sequence"/>
</dbReference>
<comment type="caution">
    <text evidence="2">The sequence shown here is derived from an EMBL/GenBank/DDBJ whole genome shotgun (WGS) entry which is preliminary data.</text>
</comment>
<protein>
    <submittedName>
        <fullName evidence="2">Uncharacterized protein</fullName>
    </submittedName>
</protein>
<organism evidence="2 3">
    <name type="scientific">Gordoniibacillus kamchatkensis</name>
    <dbReference type="NCBI Taxonomy" id="1590651"/>
    <lineage>
        <taxon>Bacteria</taxon>
        <taxon>Bacillati</taxon>
        <taxon>Bacillota</taxon>
        <taxon>Bacilli</taxon>
        <taxon>Bacillales</taxon>
        <taxon>Paenibacillaceae</taxon>
        <taxon>Gordoniibacillus</taxon>
    </lineage>
</organism>
<feature type="chain" id="PRO_5045597831" evidence="1">
    <location>
        <begin position="24"/>
        <end position="162"/>
    </location>
</feature>
<accession>A0ABR5AGY7</accession>
<evidence type="ECO:0000313" key="3">
    <source>
        <dbReference type="Proteomes" id="UP000031967"/>
    </source>
</evidence>
<feature type="signal peptide" evidence="1">
    <location>
        <begin position="1"/>
        <end position="23"/>
    </location>
</feature>
<keyword evidence="3" id="KW-1185">Reference proteome</keyword>
<gene>
    <name evidence="2" type="ORF">SD70_17365</name>
</gene>
<proteinExistence type="predicted"/>
<evidence type="ECO:0000256" key="1">
    <source>
        <dbReference type="SAM" id="SignalP"/>
    </source>
</evidence>